<evidence type="ECO:0000313" key="2">
    <source>
        <dbReference type="Proteomes" id="UP000054321"/>
    </source>
</evidence>
<name>A0A0C3HPE6_OIDMZ</name>
<reference evidence="1 2" key="1">
    <citation type="submission" date="2014-04" db="EMBL/GenBank/DDBJ databases">
        <authorList>
            <consortium name="DOE Joint Genome Institute"/>
            <person name="Kuo A."/>
            <person name="Martino E."/>
            <person name="Perotto S."/>
            <person name="Kohler A."/>
            <person name="Nagy L.G."/>
            <person name="Floudas D."/>
            <person name="Copeland A."/>
            <person name="Barry K.W."/>
            <person name="Cichocki N."/>
            <person name="Veneault-Fourrey C."/>
            <person name="LaButti K."/>
            <person name="Lindquist E.A."/>
            <person name="Lipzen A."/>
            <person name="Lundell T."/>
            <person name="Morin E."/>
            <person name="Murat C."/>
            <person name="Sun H."/>
            <person name="Tunlid A."/>
            <person name="Henrissat B."/>
            <person name="Grigoriev I.V."/>
            <person name="Hibbett D.S."/>
            <person name="Martin F."/>
            <person name="Nordberg H.P."/>
            <person name="Cantor M.N."/>
            <person name="Hua S.X."/>
        </authorList>
    </citation>
    <scope>NUCLEOTIDE SEQUENCE [LARGE SCALE GENOMIC DNA]</scope>
    <source>
        <strain evidence="1 2">Zn</strain>
    </source>
</reference>
<accession>A0A0C3HPE6</accession>
<dbReference type="HOGENOM" id="CLU_1806755_0_0_1"/>
<reference evidence="2" key="2">
    <citation type="submission" date="2015-01" db="EMBL/GenBank/DDBJ databases">
        <title>Evolutionary Origins and Diversification of the Mycorrhizal Mutualists.</title>
        <authorList>
            <consortium name="DOE Joint Genome Institute"/>
            <consortium name="Mycorrhizal Genomics Consortium"/>
            <person name="Kohler A."/>
            <person name="Kuo A."/>
            <person name="Nagy L.G."/>
            <person name="Floudas D."/>
            <person name="Copeland A."/>
            <person name="Barry K.W."/>
            <person name="Cichocki N."/>
            <person name="Veneault-Fourrey C."/>
            <person name="LaButti K."/>
            <person name="Lindquist E.A."/>
            <person name="Lipzen A."/>
            <person name="Lundell T."/>
            <person name="Morin E."/>
            <person name="Murat C."/>
            <person name="Riley R."/>
            <person name="Ohm R."/>
            <person name="Sun H."/>
            <person name="Tunlid A."/>
            <person name="Henrissat B."/>
            <person name="Grigoriev I.V."/>
            <person name="Hibbett D.S."/>
            <person name="Martin F."/>
        </authorList>
    </citation>
    <scope>NUCLEOTIDE SEQUENCE [LARGE SCALE GENOMIC DNA]</scope>
    <source>
        <strain evidence="2">Zn</strain>
    </source>
</reference>
<dbReference type="InParanoid" id="A0A0C3HPE6"/>
<proteinExistence type="predicted"/>
<dbReference type="EMBL" id="KN832873">
    <property type="protein sequence ID" value="KIN04142.1"/>
    <property type="molecule type" value="Genomic_DNA"/>
</dbReference>
<keyword evidence="2" id="KW-1185">Reference proteome</keyword>
<sequence>MLSRVRHHLPERGDSVGAAWKAASYCTQSRSSVGYLFALRSQLPDDGHAVQQKRTVRGHSGLGCTREMLGKFELALQRDQNNGVEHALIPRGIFRKVQPSLGQLLGSSLPVAPAPRKRRIAIGPAPARNLHLIRRAPKYGIAD</sequence>
<evidence type="ECO:0000313" key="1">
    <source>
        <dbReference type="EMBL" id="KIN04142.1"/>
    </source>
</evidence>
<protein>
    <submittedName>
        <fullName evidence="1">Uncharacterized protein</fullName>
    </submittedName>
</protein>
<gene>
    <name evidence="1" type="ORF">OIDMADRAFT_26761</name>
</gene>
<organism evidence="1 2">
    <name type="scientific">Oidiodendron maius (strain Zn)</name>
    <dbReference type="NCBI Taxonomy" id="913774"/>
    <lineage>
        <taxon>Eukaryota</taxon>
        <taxon>Fungi</taxon>
        <taxon>Dikarya</taxon>
        <taxon>Ascomycota</taxon>
        <taxon>Pezizomycotina</taxon>
        <taxon>Leotiomycetes</taxon>
        <taxon>Leotiomycetes incertae sedis</taxon>
        <taxon>Myxotrichaceae</taxon>
        <taxon>Oidiodendron</taxon>
    </lineage>
</organism>
<dbReference type="AlphaFoldDB" id="A0A0C3HPE6"/>
<dbReference type="Proteomes" id="UP000054321">
    <property type="component" value="Unassembled WGS sequence"/>
</dbReference>